<dbReference type="InterPro" id="IPR039999">
    <property type="entry name" value="LYAR"/>
</dbReference>
<accession>A0AAE9EP10</accession>
<keyword evidence="4 8" id="KW-0863">Zinc-finger</keyword>
<evidence type="ECO:0000313" key="12">
    <source>
        <dbReference type="EMBL" id="UMM25313.1"/>
    </source>
</evidence>
<dbReference type="Gene3D" id="3.30.1490.490">
    <property type="match status" value="1"/>
</dbReference>
<dbReference type="InterPro" id="IPR014898">
    <property type="entry name" value="Znf_C2H2_LYAR"/>
</dbReference>
<feature type="compositionally biased region" description="Basic and acidic residues" evidence="9">
    <location>
        <begin position="149"/>
        <end position="161"/>
    </location>
</feature>
<dbReference type="AlphaFoldDB" id="A0AAE9EP10"/>
<feature type="compositionally biased region" description="Low complexity" evidence="9">
    <location>
        <begin position="162"/>
        <end position="181"/>
    </location>
</feature>
<dbReference type="EMBL" id="CP092622">
    <property type="protein sequence ID" value="UMM25313.1"/>
    <property type="molecule type" value="Genomic_DNA"/>
</dbReference>
<dbReference type="Gene3D" id="1.10.10.2100">
    <property type="match status" value="1"/>
</dbReference>
<feature type="domain" description="Zinc finger C2H2 LYAR-type" evidence="10">
    <location>
        <begin position="30"/>
        <end position="57"/>
    </location>
</feature>
<evidence type="ECO:0000256" key="5">
    <source>
        <dbReference type="ARBA" id="ARBA00022833"/>
    </source>
</evidence>
<feature type="domain" description="Cell growth-regulating nucleolar protein-like winged helix" evidence="11">
    <location>
        <begin position="195"/>
        <end position="261"/>
    </location>
</feature>
<sequence>MVFFSCNNCGEACKKNQVERHLFQCRNTTFSCIDCQLIYTRDTYKDHVKCITENQKYGGKNYVEKENKGEAKQNAWVDQVNRAIEFVTDHQVKELLKSVAGFANIPRKEAKFINFLTNSCRLRDKNLALRAWQAIAAEAEKMREEAIRKQEEMQKAEKAQKEAAAAAKAKETTTTTSAAPDEAPEAPEEATPTVFKWKKVIKRKLKENGGEMKIKKLKKEVISEFSSAARTEETEDVAAVFEEKLQKCGGVNVDGKMVSLMVAA</sequence>
<evidence type="ECO:0000256" key="8">
    <source>
        <dbReference type="PROSITE-ProRule" id="PRU01145"/>
    </source>
</evidence>
<dbReference type="FunFam" id="1.10.10.2100:FF:000002">
    <property type="entry name" value="cell growth-regulating nucleolar protein-like"/>
    <property type="match status" value="1"/>
</dbReference>
<keyword evidence="5" id="KW-0862">Zinc</keyword>
<dbReference type="GO" id="GO:0005730">
    <property type="term" value="C:nucleolus"/>
    <property type="evidence" value="ECO:0007669"/>
    <property type="project" value="UniProtKB-ARBA"/>
</dbReference>
<evidence type="ECO:0000256" key="7">
    <source>
        <dbReference type="ARBA" id="ARBA00023242"/>
    </source>
</evidence>
<evidence type="ECO:0008006" key="14">
    <source>
        <dbReference type="Google" id="ProtNLM"/>
    </source>
</evidence>
<reference evidence="12 13" key="1">
    <citation type="submission" date="2022-04" db="EMBL/GenBank/DDBJ databases">
        <title>Chromosome-level reference genomes for two strains of Caenorhabditis briggsae: an improved platform for comparative genomics.</title>
        <authorList>
            <person name="Stevens L."/>
            <person name="Andersen E."/>
        </authorList>
    </citation>
    <scope>NUCLEOTIDE SEQUENCE [LARGE SCALE GENOMIC DNA]</scope>
    <source>
        <strain evidence="12">VX34</strain>
        <tissue evidence="12">Whole-organism</tissue>
    </source>
</reference>
<gene>
    <name evidence="12" type="ORF">L5515_005187</name>
</gene>
<evidence type="ECO:0000256" key="1">
    <source>
        <dbReference type="ARBA" id="ARBA00004123"/>
    </source>
</evidence>
<dbReference type="PANTHER" id="PTHR13100">
    <property type="entry name" value="CELL GROWTH-REGULATING NUCLEOLAR PROTEIN LYAR"/>
    <property type="match status" value="1"/>
</dbReference>
<dbReference type="GO" id="GO:0008270">
    <property type="term" value="F:zinc ion binding"/>
    <property type="evidence" value="ECO:0007669"/>
    <property type="project" value="UniProtKB-KW"/>
</dbReference>
<dbReference type="PANTHER" id="PTHR13100:SF10">
    <property type="entry name" value="CELL GROWTH-REGULATING NUCLEOLAR PROTEIN"/>
    <property type="match status" value="1"/>
</dbReference>
<evidence type="ECO:0000256" key="3">
    <source>
        <dbReference type="ARBA" id="ARBA00022737"/>
    </source>
</evidence>
<evidence type="ECO:0000259" key="10">
    <source>
        <dbReference type="Pfam" id="PF08790"/>
    </source>
</evidence>
<evidence type="ECO:0000256" key="9">
    <source>
        <dbReference type="SAM" id="MobiDB-lite"/>
    </source>
</evidence>
<keyword evidence="13" id="KW-1185">Reference proteome</keyword>
<dbReference type="PROSITE" id="PS51804">
    <property type="entry name" value="ZF_C2HC_LYAR"/>
    <property type="match status" value="2"/>
</dbReference>
<evidence type="ECO:0000259" key="11">
    <source>
        <dbReference type="Pfam" id="PF25879"/>
    </source>
</evidence>
<dbReference type="Pfam" id="PF25879">
    <property type="entry name" value="WHD_LYAR"/>
    <property type="match status" value="1"/>
</dbReference>
<evidence type="ECO:0000256" key="6">
    <source>
        <dbReference type="ARBA" id="ARBA00023054"/>
    </source>
</evidence>
<evidence type="ECO:0000256" key="4">
    <source>
        <dbReference type="ARBA" id="ARBA00022771"/>
    </source>
</evidence>
<dbReference type="InterPro" id="IPR036236">
    <property type="entry name" value="Znf_C2H2_sf"/>
</dbReference>
<comment type="subcellular location">
    <subcellularLocation>
        <location evidence="1">Nucleus</location>
    </subcellularLocation>
</comment>
<keyword evidence="2" id="KW-0479">Metal-binding</keyword>
<dbReference type="Pfam" id="PF08790">
    <property type="entry name" value="zf-LYAR"/>
    <property type="match status" value="1"/>
</dbReference>
<dbReference type="GO" id="GO:0000122">
    <property type="term" value="P:negative regulation of transcription by RNA polymerase II"/>
    <property type="evidence" value="ECO:0007669"/>
    <property type="project" value="UniProtKB-ARBA"/>
</dbReference>
<feature type="region of interest" description="Disordered" evidence="9">
    <location>
        <begin position="149"/>
        <end position="191"/>
    </location>
</feature>
<keyword evidence="3" id="KW-0677">Repeat</keyword>
<protein>
    <recommendedName>
        <fullName evidence="14">Zinc finger C2H2 LYAR-type domain-containing protein</fullName>
    </recommendedName>
</protein>
<dbReference type="GO" id="GO:0003677">
    <property type="term" value="F:DNA binding"/>
    <property type="evidence" value="ECO:0007669"/>
    <property type="project" value="InterPro"/>
</dbReference>
<evidence type="ECO:0000256" key="2">
    <source>
        <dbReference type="ARBA" id="ARBA00022723"/>
    </source>
</evidence>
<evidence type="ECO:0000313" key="13">
    <source>
        <dbReference type="Proteomes" id="UP000829354"/>
    </source>
</evidence>
<keyword evidence="7" id="KW-0539">Nucleus</keyword>
<dbReference type="SUPFAM" id="SSF57667">
    <property type="entry name" value="beta-beta-alpha zinc fingers"/>
    <property type="match status" value="2"/>
</dbReference>
<dbReference type="Proteomes" id="UP000829354">
    <property type="component" value="Chromosome III"/>
</dbReference>
<dbReference type="FunFam" id="3.30.1490.490:FF:000001">
    <property type="entry name" value="cell growth-regulating nucleolar protein-like"/>
    <property type="match status" value="1"/>
</dbReference>
<keyword evidence="6" id="KW-0175">Coiled coil</keyword>
<proteinExistence type="predicted"/>
<organism evidence="12 13">
    <name type="scientific">Caenorhabditis briggsae</name>
    <dbReference type="NCBI Taxonomy" id="6238"/>
    <lineage>
        <taxon>Eukaryota</taxon>
        <taxon>Metazoa</taxon>
        <taxon>Ecdysozoa</taxon>
        <taxon>Nematoda</taxon>
        <taxon>Chromadorea</taxon>
        <taxon>Rhabditida</taxon>
        <taxon>Rhabditina</taxon>
        <taxon>Rhabditomorpha</taxon>
        <taxon>Rhabditoidea</taxon>
        <taxon>Rhabditidae</taxon>
        <taxon>Peloderinae</taxon>
        <taxon>Caenorhabditis</taxon>
    </lineage>
</organism>
<name>A0AAE9EP10_CAEBR</name>
<dbReference type="InterPro" id="IPR058719">
    <property type="entry name" value="WHD_LYAR"/>
</dbReference>